<organism evidence="10 11">
    <name type="scientific">Scytonema millei VB511283</name>
    <dbReference type="NCBI Taxonomy" id="1245923"/>
    <lineage>
        <taxon>Bacteria</taxon>
        <taxon>Bacillati</taxon>
        <taxon>Cyanobacteriota</taxon>
        <taxon>Cyanophyceae</taxon>
        <taxon>Nostocales</taxon>
        <taxon>Scytonemataceae</taxon>
        <taxon>Scytonema</taxon>
    </lineage>
</organism>
<dbReference type="Proteomes" id="UP000031532">
    <property type="component" value="Unassembled WGS sequence"/>
</dbReference>
<keyword evidence="4 7" id="KW-0812">Transmembrane</keyword>
<name>A0A9X5E906_9CYAN</name>
<comment type="subcellular location">
    <subcellularLocation>
        <location evidence="1">Cell membrane</location>
        <topology evidence="1">Multi-pass membrane protein</topology>
    </subcellularLocation>
</comment>
<dbReference type="PRINTS" id="PR01837">
    <property type="entry name" value="MGTCSAPBPROT"/>
</dbReference>
<evidence type="ECO:0000259" key="9">
    <source>
        <dbReference type="Pfam" id="PF21770"/>
    </source>
</evidence>
<dbReference type="OrthoDB" id="9811198at2"/>
<keyword evidence="5 7" id="KW-1133">Transmembrane helix</keyword>
<dbReference type="Gene3D" id="3.30.70.260">
    <property type="match status" value="1"/>
</dbReference>
<comment type="similarity">
    <text evidence="2">Belongs to the MgtC/SapB family.</text>
</comment>
<accession>A0A9X5E906</accession>
<gene>
    <name evidence="10" type="ORF">QH73_0023580</name>
</gene>
<evidence type="ECO:0000256" key="6">
    <source>
        <dbReference type="ARBA" id="ARBA00023136"/>
    </source>
</evidence>
<feature type="transmembrane region" description="Helical" evidence="7">
    <location>
        <begin position="92"/>
        <end position="125"/>
    </location>
</feature>
<sequence length="240" mass="26126">MTWVDFAIRLLLAFILGAAIGSERQWRRTRSVLKTNVLVSLGAAMFVMLSAMIPGDASPTRIAAQVVSGIGFLGGGVILREGTSVRGLNTAATLWCAAAVGSLVGAGLLFQAYFGTLAVVGANLLLRPMVQWFQQLDEQLITHSKAETRYCCRLICLTEDEVAVRAVLLAQTTPGKMILNELSSKNINSKELDNFSSVEIKAEYTSNGRNDLLMEEIVMQLRSQIKATAIKWEVVTEDTD</sequence>
<keyword evidence="11" id="KW-1185">Reference proteome</keyword>
<dbReference type="Pfam" id="PF21770">
    <property type="entry name" value="MgtC_SapB_C"/>
    <property type="match status" value="1"/>
</dbReference>
<dbReference type="EMBL" id="JTJC03000009">
    <property type="protein sequence ID" value="NHC37580.1"/>
    <property type="molecule type" value="Genomic_DNA"/>
</dbReference>
<evidence type="ECO:0000256" key="4">
    <source>
        <dbReference type="ARBA" id="ARBA00022692"/>
    </source>
</evidence>
<comment type="caution">
    <text evidence="10">The sequence shown here is derived from an EMBL/GenBank/DDBJ whole genome shotgun (WGS) entry which is preliminary data.</text>
</comment>
<evidence type="ECO:0000256" key="1">
    <source>
        <dbReference type="ARBA" id="ARBA00004651"/>
    </source>
</evidence>
<evidence type="ECO:0000256" key="2">
    <source>
        <dbReference type="ARBA" id="ARBA00009298"/>
    </source>
</evidence>
<dbReference type="InterPro" id="IPR048640">
    <property type="entry name" value="MgtC-like_C"/>
</dbReference>
<dbReference type="RefSeq" id="WP_039713529.1">
    <property type="nucleotide sequence ID" value="NZ_JTJC03000009.1"/>
</dbReference>
<dbReference type="GO" id="GO:0005886">
    <property type="term" value="C:plasma membrane"/>
    <property type="evidence" value="ECO:0007669"/>
    <property type="project" value="UniProtKB-SubCell"/>
</dbReference>
<evidence type="ECO:0000313" key="10">
    <source>
        <dbReference type="EMBL" id="NHC37580.1"/>
    </source>
</evidence>
<dbReference type="Pfam" id="PF02308">
    <property type="entry name" value="MgtC"/>
    <property type="match status" value="1"/>
</dbReference>
<dbReference type="AlphaFoldDB" id="A0A9X5E906"/>
<proteinExistence type="inferred from homology"/>
<feature type="domain" description="MgtC/SapB/SrpB/YhiD N-terminal" evidence="8">
    <location>
        <begin position="10"/>
        <end position="131"/>
    </location>
</feature>
<evidence type="ECO:0000259" key="8">
    <source>
        <dbReference type="Pfam" id="PF02308"/>
    </source>
</evidence>
<feature type="domain" description="MgtC-like C-terminal" evidence="9">
    <location>
        <begin position="150"/>
        <end position="232"/>
    </location>
</feature>
<evidence type="ECO:0000256" key="5">
    <source>
        <dbReference type="ARBA" id="ARBA00022989"/>
    </source>
</evidence>
<reference evidence="10 11" key="1">
    <citation type="journal article" date="2015" name="Genome Announc.">
        <title>Draft Genome Sequence of the Terrestrial Cyanobacterium Scytonema millei VB511283, Isolated from Eastern India.</title>
        <authorList>
            <person name="Sen D."/>
            <person name="Chandrababunaidu M.M."/>
            <person name="Singh D."/>
            <person name="Sanghi N."/>
            <person name="Ghorai A."/>
            <person name="Mishra G.P."/>
            <person name="Madduluri M."/>
            <person name="Adhikary S.P."/>
            <person name="Tripathy S."/>
        </authorList>
    </citation>
    <scope>NUCLEOTIDE SEQUENCE [LARGE SCALE GENOMIC DNA]</scope>
    <source>
        <strain evidence="10 11">VB511283</strain>
    </source>
</reference>
<feature type="transmembrane region" description="Helical" evidence="7">
    <location>
        <begin position="62"/>
        <end position="80"/>
    </location>
</feature>
<dbReference type="InterPro" id="IPR049177">
    <property type="entry name" value="MgtC_SapB_SrpB_YhiD_N"/>
</dbReference>
<evidence type="ECO:0000256" key="7">
    <source>
        <dbReference type="SAM" id="Phobius"/>
    </source>
</evidence>
<evidence type="ECO:0000313" key="11">
    <source>
        <dbReference type="Proteomes" id="UP000031532"/>
    </source>
</evidence>
<protein>
    <submittedName>
        <fullName evidence="10">MgtC/SapB family protein</fullName>
    </submittedName>
</protein>
<feature type="transmembrane region" description="Helical" evidence="7">
    <location>
        <begin position="37"/>
        <end position="55"/>
    </location>
</feature>
<keyword evidence="3" id="KW-1003">Cell membrane</keyword>
<dbReference type="PANTHER" id="PTHR33778">
    <property type="entry name" value="PROTEIN MGTC"/>
    <property type="match status" value="1"/>
</dbReference>
<keyword evidence="6 7" id="KW-0472">Membrane</keyword>
<evidence type="ECO:0000256" key="3">
    <source>
        <dbReference type="ARBA" id="ARBA00022475"/>
    </source>
</evidence>
<dbReference type="PANTHER" id="PTHR33778:SF3">
    <property type="entry name" value="PROTEIN MGTC"/>
    <property type="match status" value="1"/>
</dbReference>
<dbReference type="InterPro" id="IPR003416">
    <property type="entry name" value="MgtC/SapB/SrpB/YhiD_fam"/>
</dbReference>